<feature type="compositionally biased region" description="Low complexity" evidence="1">
    <location>
        <begin position="25"/>
        <end position="38"/>
    </location>
</feature>
<dbReference type="GeneID" id="23567841"/>
<sequence>MSSVASNKTIPATTTVSSNSTAPPAEASNTTNATQTSADVGASVTTALTNSTDDSMMTLLTLGPLTSCISLPDLSVSPMPVSSQSGVAQQHALRAWLDALPTKRSCSSLAWKLTPDYSRHLEAVMTFQGELERIVPAAANATGTTTIGGTSGIALNASAPAPADRVAANNASFFSSSASASALWSPPATNVNSLAQTLPLWIGVTLSCVAMVHLVALVLHIFSNLDALFRASSASALGSRATSDSVLPGHARSTNQSAATLVEASADEKTSQLPQYTEQCVASVDGLRAGECRALVRISRKVNSVVVGMLMLAALAMVAVAVVLNAKFAVGPVELSGGLNGSEVNAGDGATTESTSSGVSDASRTTSTSSVTVPMSHVLNPASLSVATATASMRLVRRQTNYLATPPPSSAAVPVATSLSMPTSTVAASSPTETWEASPNASLFPTFTATRSTTTATGVATASASAWTICASSTDTCTPSRSSSMLVLERADSFHRVWWIVMLDLVLWFVQRRRLRSQTALDNARALIAAQLRSADGTHFTPNSRSSHLDPARAHRA</sequence>
<dbReference type="OrthoDB" id="2556464at2759"/>
<keyword evidence="4" id="KW-1185">Reference proteome</keyword>
<feature type="region of interest" description="Disordered" evidence="1">
    <location>
        <begin position="339"/>
        <end position="374"/>
    </location>
</feature>
<feature type="compositionally biased region" description="Polar residues" evidence="1">
    <location>
        <begin position="1"/>
        <end position="22"/>
    </location>
</feature>
<accession>A0A0D1DTZ0</accession>
<reference evidence="3 4" key="1">
    <citation type="journal article" date="2006" name="Nature">
        <title>Insights from the genome of the biotrophic fungal plant pathogen Ustilago maydis.</title>
        <authorList>
            <person name="Kamper J."/>
            <person name="Kahmann R."/>
            <person name="Bolker M."/>
            <person name="Ma L.J."/>
            <person name="Brefort T."/>
            <person name="Saville B.J."/>
            <person name="Banuett F."/>
            <person name="Kronstad J.W."/>
            <person name="Gold S.E."/>
            <person name="Muller O."/>
            <person name="Perlin M.H."/>
            <person name="Wosten H.A."/>
            <person name="de Vries R."/>
            <person name="Ruiz-Herrera J."/>
            <person name="Reynaga-Pena C.G."/>
            <person name="Snetselaar K."/>
            <person name="McCann M."/>
            <person name="Perez-Martin J."/>
            <person name="Feldbrugge M."/>
            <person name="Basse C.W."/>
            <person name="Steinberg G."/>
            <person name="Ibeas J.I."/>
            <person name="Holloman W."/>
            <person name="Guzman P."/>
            <person name="Farman M."/>
            <person name="Stajich J.E."/>
            <person name="Sentandreu R."/>
            <person name="Gonzalez-Prieto J.M."/>
            <person name="Kennell J.C."/>
            <person name="Molina L."/>
            <person name="Schirawski J."/>
            <person name="Mendoza-Mendoza A."/>
            <person name="Greilinger D."/>
            <person name="Munch K."/>
            <person name="Rossel N."/>
            <person name="Scherer M."/>
            <person name="Vranes M."/>
            <person name="Ladendorf O."/>
            <person name="Vincon V."/>
            <person name="Fuchs U."/>
            <person name="Sandrock B."/>
            <person name="Meng S."/>
            <person name="Ho E.C."/>
            <person name="Cahill M.J."/>
            <person name="Boyce K.J."/>
            <person name="Klose J."/>
            <person name="Klosterman S.J."/>
            <person name="Deelstra H.J."/>
            <person name="Ortiz-Castellanos L."/>
            <person name="Li W."/>
            <person name="Sanchez-Alonso P."/>
            <person name="Schreier P.H."/>
            <person name="Hauser-Hahn I."/>
            <person name="Vaupel M."/>
            <person name="Koopmann E."/>
            <person name="Friedrich G."/>
            <person name="Voss H."/>
            <person name="Schluter T."/>
            <person name="Margolis J."/>
            <person name="Platt D."/>
            <person name="Swimmer C."/>
            <person name="Gnirke A."/>
            <person name="Chen F."/>
            <person name="Vysotskaia V."/>
            <person name="Mannhaupt G."/>
            <person name="Guldener U."/>
            <person name="Munsterkotter M."/>
            <person name="Haase D."/>
            <person name="Oesterheld M."/>
            <person name="Mewes H.W."/>
            <person name="Mauceli E.W."/>
            <person name="DeCaprio D."/>
            <person name="Wade C.M."/>
            <person name="Butler J."/>
            <person name="Young S."/>
            <person name="Jaffe D.B."/>
            <person name="Calvo S."/>
            <person name="Nusbaum C."/>
            <person name="Galagan J."/>
            <person name="Birren B.W."/>
        </authorList>
    </citation>
    <scope>NUCLEOTIDE SEQUENCE [LARGE SCALE GENOMIC DNA]</scope>
    <source>
        <strain evidence="4">DSM 14603 / FGSC 9021 / UM521</strain>
    </source>
</reference>
<dbReference type="AlphaFoldDB" id="A0A0D1DTZ0"/>
<keyword evidence="2" id="KW-0812">Transmembrane</keyword>
<evidence type="ECO:0000313" key="3">
    <source>
        <dbReference type="EMBL" id="KIS67286.1"/>
    </source>
</evidence>
<feature type="transmembrane region" description="Helical" evidence="2">
    <location>
        <begin position="305"/>
        <end position="326"/>
    </location>
</feature>
<dbReference type="RefSeq" id="XP_011391206.1">
    <property type="nucleotide sequence ID" value="XM_011392904.1"/>
</dbReference>
<dbReference type="EMBL" id="CM003153">
    <property type="protein sequence ID" value="KIS67286.1"/>
    <property type="molecule type" value="Genomic_DNA"/>
</dbReference>
<keyword evidence="2" id="KW-0472">Membrane</keyword>
<feature type="compositionally biased region" description="Basic and acidic residues" evidence="1">
    <location>
        <begin position="547"/>
        <end position="557"/>
    </location>
</feature>
<evidence type="ECO:0000256" key="2">
    <source>
        <dbReference type="SAM" id="Phobius"/>
    </source>
</evidence>
<feature type="region of interest" description="Disordered" evidence="1">
    <location>
        <begin position="538"/>
        <end position="557"/>
    </location>
</feature>
<dbReference type="eggNOG" id="ENOG502TBT3">
    <property type="taxonomic scope" value="Eukaryota"/>
</dbReference>
<evidence type="ECO:0000256" key="1">
    <source>
        <dbReference type="SAM" id="MobiDB-lite"/>
    </source>
</evidence>
<feature type="compositionally biased region" description="Low complexity" evidence="1">
    <location>
        <begin position="359"/>
        <end position="374"/>
    </location>
</feature>
<organism evidence="3 4">
    <name type="scientific">Mycosarcoma maydis</name>
    <name type="common">Corn smut fungus</name>
    <name type="synonym">Ustilago maydis</name>
    <dbReference type="NCBI Taxonomy" id="5270"/>
    <lineage>
        <taxon>Eukaryota</taxon>
        <taxon>Fungi</taxon>
        <taxon>Dikarya</taxon>
        <taxon>Basidiomycota</taxon>
        <taxon>Ustilaginomycotina</taxon>
        <taxon>Ustilaginomycetes</taxon>
        <taxon>Ustilaginales</taxon>
        <taxon>Ustilaginaceae</taxon>
        <taxon>Mycosarcoma</taxon>
    </lineage>
</organism>
<protein>
    <recommendedName>
        <fullName evidence="5">Transmembrane protein</fullName>
    </recommendedName>
</protein>
<dbReference type="InParanoid" id="A0A0D1DTZ0"/>
<dbReference type="KEGG" id="uma:UMAG_12061"/>
<gene>
    <name evidence="3" type="ORF">UMAG_12061</name>
</gene>
<dbReference type="Proteomes" id="UP000000561">
    <property type="component" value="Chromosome 14"/>
</dbReference>
<name>A0A0D1DTZ0_MYCMD</name>
<keyword evidence="2" id="KW-1133">Transmembrane helix</keyword>
<evidence type="ECO:0008006" key="5">
    <source>
        <dbReference type="Google" id="ProtNLM"/>
    </source>
</evidence>
<proteinExistence type="predicted"/>
<feature type="region of interest" description="Disordered" evidence="1">
    <location>
        <begin position="1"/>
        <end position="38"/>
    </location>
</feature>
<feature type="transmembrane region" description="Helical" evidence="2">
    <location>
        <begin position="200"/>
        <end position="222"/>
    </location>
</feature>
<dbReference type="VEuPathDB" id="FungiDB:UMAG_12061"/>
<evidence type="ECO:0000313" key="4">
    <source>
        <dbReference type="Proteomes" id="UP000000561"/>
    </source>
</evidence>